<dbReference type="Gene3D" id="3.40.50.1820">
    <property type="entry name" value="alpha/beta hydrolase"/>
    <property type="match status" value="1"/>
</dbReference>
<evidence type="ECO:0000313" key="3">
    <source>
        <dbReference type="Proteomes" id="UP000277108"/>
    </source>
</evidence>
<dbReference type="SUPFAM" id="SSF53474">
    <property type="entry name" value="alpha/beta-Hydrolases"/>
    <property type="match status" value="1"/>
</dbReference>
<dbReference type="AlphaFoldDB" id="A0A3N5BI91"/>
<dbReference type="RefSeq" id="WP_123807849.1">
    <property type="nucleotide sequence ID" value="NZ_RKRK01000003.1"/>
</dbReference>
<dbReference type="OrthoDB" id="9796570at2"/>
<keyword evidence="3" id="KW-1185">Reference proteome</keyword>
<name>A0A3N5BI91_9BACL</name>
<dbReference type="InterPro" id="IPR029058">
    <property type="entry name" value="AB_hydrolase_fold"/>
</dbReference>
<comment type="caution">
    <text evidence="2">The sequence shown here is derived from an EMBL/GenBank/DDBJ whole genome shotgun (WGS) entry which is preliminary data.</text>
</comment>
<accession>A0A3N5BI91</accession>
<feature type="domain" description="Phospholipase/carboxylesterase/thioesterase" evidence="1">
    <location>
        <begin position="9"/>
        <end position="194"/>
    </location>
</feature>
<proteinExistence type="predicted"/>
<sequence>MKYKYEQGDHQHSLLLFHGTGGHEQDMLPLAEIIDPKAPVLSIRGNVLEQGMPRYFRRLSPGVYDVDNLFEEGEKITAELNELTSKYDIDINKSTFVGYSNGANMIVHLLLTGQVKPNKAVILHPLYPVDREDYGDLSGCDILITTGAQDMIAPTNEAMKVKSRLEAIGANVKVHITDGAHGLLEEELEEVRQFNQR</sequence>
<dbReference type="EMBL" id="RKRK01000003">
    <property type="protein sequence ID" value="RPF56469.1"/>
    <property type="molecule type" value="Genomic_DNA"/>
</dbReference>
<protein>
    <submittedName>
        <fullName evidence="2">Phospholipase/carboxylesterase</fullName>
    </submittedName>
</protein>
<reference evidence="2 3" key="1">
    <citation type="submission" date="2018-11" db="EMBL/GenBank/DDBJ databases">
        <title>Genomic Encyclopedia of Type Strains, Phase IV (KMG-IV): sequencing the most valuable type-strain genomes for metagenomic binning, comparative biology and taxonomic classification.</title>
        <authorList>
            <person name="Goeker M."/>
        </authorList>
    </citation>
    <scope>NUCLEOTIDE SEQUENCE [LARGE SCALE GENOMIC DNA]</scope>
    <source>
        <strain evidence="2 3">DSM 29158</strain>
    </source>
</reference>
<evidence type="ECO:0000313" key="2">
    <source>
        <dbReference type="EMBL" id="RPF56469.1"/>
    </source>
</evidence>
<evidence type="ECO:0000259" key="1">
    <source>
        <dbReference type="Pfam" id="PF02230"/>
    </source>
</evidence>
<dbReference type="InterPro" id="IPR003140">
    <property type="entry name" value="PLipase/COase/thioEstase"/>
</dbReference>
<gene>
    <name evidence="2" type="ORF">EDD62_1105</name>
</gene>
<dbReference type="Proteomes" id="UP000277108">
    <property type="component" value="Unassembled WGS sequence"/>
</dbReference>
<dbReference type="GO" id="GO:0016787">
    <property type="term" value="F:hydrolase activity"/>
    <property type="evidence" value="ECO:0007669"/>
    <property type="project" value="InterPro"/>
</dbReference>
<organism evidence="2 3">
    <name type="scientific">Abyssicoccus albus</name>
    <dbReference type="NCBI Taxonomy" id="1817405"/>
    <lineage>
        <taxon>Bacteria</taxon>
        <taxon>Bacillati</taxon>
        <taxon>Bacillota</taxon>
        <taxon>Bacilli</taxon>
        <taxon>Bacillales</taxon>
        <taxon>Abyssicoccaceae</taxon>
    </lineage>
</organism>
<dbReference type="Pfam" id="PF02230">
    <property type="entry name" value="Abhydrolase_2"/>
    <property type="match status" value="1"/>
</dbReference>